<dbReference type="PATRIC" id="fig|1449976.3.peg.7324"/>
<dbReference type="PANTHER" id="PTHR30041">
    <property type="entry name" value="ARSENATE REDUCTASE"/>
    <property type="match status" value="1"/>
</dbReference>
<dbReference type="InterPro" id="IPR006660">
    <property type="entry name" value="Arsenate_reductase-like"/>
</dbReference>
<evidence type="ECO:0000313" key="3">
    <source>
        <dbReference type="Proteomes" id="UP000019225"/>
    </source>
</evidence>
<comment type="similarity">
    <text evidence="1">Belongs to the ArsC family.</text>
</comment>
<dbReference type="Pfam" id="PF03960">
    <property type="entry name" value="ArsC"/>
    <property type="match status" value="1"/>
</dbReference>
<name>W5WHI7_9PSEU</name>
<evidence type="ECO:0008006" key="4">
    <source>
        <dbReference type="Google" id="ProtNLM"/>
    </source>
</evidence>
<keyword evidence="3" id="KW-1185">Reference proteome</keyword>
<sequence>MEIWVNPACSKCGSALSMLDEAGVSYTVRRYLEDPPTVRELDEVLDRLELQPWDITRLGEPIAAELGLESWSRTAADRARWVAVLAANPVLIQRPIITADDGRTVVGRSAESVRTVLP</sequence>
<dbReference type="PROSITE" id="PS51353">
    <property type="entry name" value="ARSC"/>
    <property type="match status" value="1"/>
</dbReference>
<evidence type="ECO:0000256" key="1">
    <source>
        <dbReference type="PROSITE-ProRule" id="PRU01282"/>
    </source>
</evidence>
<evidence type="ECO:0000313" key="2">
    <source>
        <dbReference type="EMBL" id="AHI00649.1"/>
    </source>
</evidence>
<dbReference type="EMBL" id="CP007155">
    <property type="protein sequence ID" value="AHI00649.1"/>
    <property type="molecule type" value="Genomic_DNA"/>
</dbReference>
<reference evidence="2 3" key="1">
    <citation type="journal article" date="2014" name="BMC Genomics">
        <title>Complete genome sequence of producer of the glycopeptide antibiotic Aculeximycin Kutzneria albida DSM 43870T, a representative of minor genus of Pseudonocardiaceae.</title>
        <authorList>
            <person name="Rebets Y."/>
            <person name="Tokovenko B."/>
            <person name="Lushchyk I."/>
            <person name="Ruckert C."/>
            <person name="Zaburannyi N."/>
            <person name="Bechthold A."/>
            <person name="Kalinowski J."/>
            <person name="Luzhetskyy A."/>
        </authorList>
    </citation>
    <scope>NUCLEOTIDE SEQUENCE [LARGE SCALE GENOMIC DNA]</scope>
    <source>
        <strain evidence="2">DSM 43870</strain>
    </source>
</reference>
<dbReference type="Proteomes" id="UP000019225">
    <property type="component" value="Chromosome"/>
</dbReference>
<dbReference type="eggNOG" id="COG1393">
    <property type="taxonomic scope" value="Bacteria"/>
</dbReference>
<dbReference type="InterPro" id="IPR036249">
    <property type="entry name" value="Thioredoxin-like_sf"/>
</dbReference>
<dbReference type="Gene3D" id="3.40.30.10">
    <property type="entry name" value="Glutaredoxin"/>
    <property type="match status" value="1"/>
</dbReference>
<protein>
    <recommendedName>
        <fullName evidence="4">Arsenate reductase</fullName>
    </recommendedName>
</protein>
<dbReference type="OrthoDB" id="9790554at2"/>
<accession>W5WHI7</accession>
<gene>
    <name evidence="2" type="ORF">KALB_7291</name>
</gene>
<dbReference type="RefSeq" id="WP_025360488.1">
    <property type="nucleotide sequence ID" value="NZ_CP007155.1"/>
</dbReference>
<dbReference type="STRING" id="1449976.KALB_7291"/>
<dbReference type="SUPFAM" id="SSF52833">
    <property type="entry name" value="Thioredoxin-like"/>
    <property type="match status" value="1"/>
</dbReference>
<dbReference type="HOGENOM" id="CLU_116644_0_1_11"/>
<dbReference type="PANTHER" id="PTHR30041:SF4">
    <property type="entry name" value="ARSENATE REDUCTASE"/>
    <property type="match status" value="1"/>
</dbReference>
<dbReference type="KEGG" id="kal:KALB_7291"/>
<organism evidence="2 3">
    <name type="scientific">Kutzneria albida DSM 43870</name>
    <dbReference type="NCBI Taxonomy" id="1449976"/>
    <lineage>
        <taxon>Bacteria</taxon>
        <taxon>Bacillati</taxon>
        <taxon>Actinomycetota</taxon>
        <taxon>Actinomycetes</taxon>
        <taxon>Pseudonocardiales</taxon>
        <taxon>Pseudonocardiaceae</taxon>
        <taxon>Kutzneria</taxon>
    </lineage>
</organism>
<proteinExistence type="inferred from homology"/>
<dbReference type="AlphaFoldDB" id="W5WHI7"/>